<comment type="similarity">
    <text evidence="2 3">Belongs to the LOG family.</text>
</comment>
<dbReference type="GO" id="GO:0008714">
    <property type="term" value="F:AMP nucleosidase activity"/>
    <property type="evidence" value="ECO:0007669"/>
    <property type="project" value="UniProtKB-EC"/>
</dbReference>
<protein>
    <recommendedName>
        <fullName evidence="3">Cytokinin riboside 5'-monophosphate phosphoribohydrolase</fullName>
        <ecNumber evidence="3">3.2.2.n1</ecNumber>
    </recommendedName>
</protein>
<dbReference type="AlphaFoldDB" id="A0A1T5DAI1"/>
<keyword evidence="3" id="KW-0203">Cytokinin biosynthesis</keyword>
<organism evidence="4 5">
    <name type="scientific">Rhizorhabdus histidinilytica</name>
    <dbReference type="NCBI Taxonomy" id="439228"/>
    <lineage>
        <taxon>Bacteria</taxon>
        <taxon>Pseudomonadati</taxon>
        <taxon>Pseudomonadota</taxon>
        <taxon>Alphaproteobacteria</taxon>
        <taxon>Sphingomonadales</taxon>
        <taxon>Sphingomonadaceae</taxon>
        <taxon>Rhizorhabdus</taxon>
    </lineage>
</organism>
<dbReference type="OrthoDB" id="9801098at2"/>
<dbReference type="Gene3D" id="3.40.50.450">
    <property type="match status" value="1"/>
</dbReference>
<dbReference type="GO" id="GO:0009691">
    <property type="term" value="P:cytokinin biosynthetic process"/>
    <property type="evidence" value="ECO:0007669"/>
    <property type="project" value="UniProtKB-UniRule"/>
</dbReference>
<sequence>MNPIRALCVFCGSSPGVDPVHAAAARALGIALAEAGVDLVYGGGRVGLMGVVADSVLAAGGRATGVIPKALADLEVAHLGLTELHIVGSMHERKAMMADRSDGFIALSGGIGTFEELFEIWTWGQLGDHAKPVALFNVAGFYDKLAGFLDDVVTAGFLRPAHRAMLMVDDDPAALVRRMRDHRAPLVEKWIDRAER</sequence>
<dbReference type="GO" id="GO:0005829">
    <property type="term" value="C:cytosol"/>
    <property type="evidence" value="ECO:0007669"/>
    <property type="project" value="TreeGrafter"/>
</dbReference>
<dbReference type="InterPro" id="IPR031100">
    <property type="entry name" value="LOG_fam"/>
</dbReference>
<dbReference type="STRING" id="439228.SAMN06295920_10545"/>
<dbReference type="RefSeq" id="WP_079648441.1">
    <property type="nucleotide sequence ID" value="NZ_FUYM01000005.1"/>
</dbReference>
<keyword evidence="5" id="KW-1185">Reference proteome</keyword>
<dbReference type="EC" id="3.2.2.n1" evidence="3"/>
<evidence type="ECO:0000256" key="2">
    <source>
        <dbReference type="ARBA" id="ARBA00006763"/>
    </source>
</evidence>
<evidence type="ECO:0000313" key="5">
    <source>
        <dbReference type="Proteomes" id="UP000189818"/>
    </source>
</evidence>
<proteinExistence type="inferred from homology"/>
<dbReference type="InterPro" id="IPR005269">
    <property type="entry name" value="LOG"/>
</dbReference>
<dbReference type="Proteomes" id="UP000189818">
    <property type="component" value="Unassembled WGS sequence"/>
</dbReference>
<dbReference type="PANTHER" id="PTHR31223">
    <property type="entry name" value="LOG FAMILY PROTEIN YJL055W"/>
    <property type="match status" value="1"/>
</dbReference>
<reference evidence="5" key="1">
    <citation type="submission" date="2017-02" db="EMBL/GenBank/DDBJ databases">
        <authorList>
            <person name="Varghese N."/>
            <person name="Submissions S."/>
        </authorList>
    </citation>
    <scope>NUCLEOTIDE SEQUENCE [LARGE SCALE GENOMIC DNA]</scope>
    <source>
        <strain evidence="5">UM2</strain>
    </source>
</reference>
<name>A0A1T5DAI1_9SPHN</name>
<evidence type="ECO:0000256" key="3">
    <source>
        <dbReference type="RuleBase" id="RU363015"/>
    </source>
</evidence>
<gene>
    <name evidence="4" type="ORF">SAMN06295920_10545</name>
</gene>
<dbReference type="NCBIfam" id="TIGR00730">
    <property type="entry name" value="Rossman fold protein, TIGR00730 family"/>
    <property type="match status" value="1"/>
</dbReference>
<dbReference type="PANTHER" id="PTHR31223:SF70">
    <property type="entry name" value="LOG FAMILY PROTEIN YJL055W"/>
    <property type="match status" value="1"/>
</dbReference>
<evidence type="ECO:0000256" key="1">
    <source>
        <dbReference type="ARBA" id="ARBA00000274"/>
    </source>
</evidence>
<keyword evidence="3" id="KW-0378">Hydrolase</keyword>
<accession>A0A1T5DAI1</accession>
<dbReference type="EMBL" id="FUYM01000005">
    <property type="protein sequence ID" value="SKB68669.1"/>
    <property type="molecule type" value="Genomic_DNA"/>
</dbReference>
<dbReference type="SUPFAM" id="SSF102405">
    <property type="entry name" value="MCP/YpsA-like"/>
    <property type="match status" value="1"/>
</dbReference>
<comment type="catalytic activity">
    <reaction evidence="1">
        <text>AMP + H2O = D-ribose 5-phosphate + adenine</text>
        <dbReference type="Rhea" id="RHEA:20129"/>
        <dbReference type="ChEBI" id="CHEBI:15377"/>
        <dbReference type="ChEBI" id="CHEBI:16708"/>
        <dbReference type="ChEBI" id="CHEBI:78346"/>
        <dbReference type="ChEBI" id="CHEBI:456215"/>
        <dbReference type="EC" id="3.2.2.4"/>
    </reaction>
</comment>
<evidence type="ECO:0000313" key="4">
    <source>
        <dbReference type="EMBL" id="SKB68669.1"/>
    </source>
</evidence>
<dbReference type="Pfam" id="PF03641">
    <property type="entry name" value="Lysine_decarbox"/>
    <property type="match status" value="1"/>
</dbReference>